<evidence type="ECO:0000259" key="1">
    <source>
        <dbReference type="PROSITE" id="PS51094"/>
    </source>
</evidence>
<sequence>MKKREQLSPTSFPSGIAVPHAIDRTAEKSGISIMTLQEPIRWANYEVKLVALVAIRQEDAPIFDDFFEKFIEIMSEPIHIKQLSQTADYAAFVLKFKQFVTAET</sequence>
<name>A0ABC9TJD5_ENTFL</name>
<comment type="caution">
    <text evidence="2">The sequence shown here is derived from an EMBL/GenBank/DDBJ whole genome shotgun (WGS) entry which is preliminary data.</text>
</comment>
<dbReference type="AlphaFoldDB" id="A0ABC9TJD5"/>
<dbReference type="InterPro" id="IPR016152">
    <property type="entry name" value="PTrfase/Anion_transptr"/>
</dbReference>
<proteinExistence type="predicted"/>
<organism evidence="2 3">
    <name type="scientific">Enterococcus faecalis RP2S-4</name>
    <dbReference type="NCBI Taxonomy" id="1244145"/>
    <lineage>
        <taxon>Bacteria</taxon>
        <taxon>Bacillati</taxon>
        <taxon>Bacillota</taxon>
        <taxon>Bacilli</taxon>
        <taxon>Lactobacillales</taxon>
        <taxon>Enterococcaceae</taxon>
        <taxon>Enterococcus</taxon>
    </lineage>
</organism>
<evidence type="ECO:0000313" key="2">
    <source>
        <dbReference type="EMBL" id="EPI06025.1"/>
    </source>
</evidence>
<dbReference type="PROSITE" id="PS51094">
    <property type="entry name" value="PTS_EIIA_TYPE_2"/>
    <property type="match status" value="1"/>
</dbReference>
<feature type="domain" description="PTS EIIA type-2" evidence="1">
    <location>
        <begin position="1"/>
        <end position="99"/>
    </location>
</feature>
<dbReference type="EMBL" id="ATIR01000082">
    <property type="protein sequence ID" value="EPI06025.1"/>
    <property type="molecule type" value="Genomic_DNA"/>
</dbReference>
<dbReference type="PANTHER" id="PTHR30185">
    <property type="entry name" value="CRYPTIC BETA-GLUCOSIDE BGL OPERON ANTITERMINATOR"/>
    <property type="match status" value="1"/>
</dbReference>
<dbReference type="Gene3D" id="3.40.930.10">
    <property type="entry name" value="Mannitol-specific EII, Chain A"/>
    <property type="match status" value="1"/>
</dbReference>
<dbReference type="SUPFAM" id="SSF55804">
    <property type="entry name" value="Phoshotransferase/anion transport protein"/>
    <property type="match status" value="1"/>
</dbReference>
<dbReference type="InterPro" id="IPR002178">
    <property type="entry name" value="PTS_EIIA_type-2_dom"/>
</dbReference>
<evidence type="ECO:0000313" key="3">
    <source>
        <dbReference type="Proteomes" id="UP000015750"/>
    </source>
</evidence>
<accession>A0ABC9TJD5</accession>
<dbReference type="InterPro" id="IPR050661">
    <property type="entry name" value="BglG_antiterminators"/>
</dbReference>
<gene>
    <name evidence="2" type="ORF">D358_02230</name>
</gene>
<dbReference type="PANTHER" id="PTHR30185:SF12">
    <property type="entry name" value="TRANSCRIPTIONAL REGULATOR MANR"/>
    <property type="match status" value="1"/>
</dbReference>
<protein>
    <recommendedName>
        <fullName evidence="1">PTS EIIA type-2 domain-containing protein</fullName>
    </recommendedName>
</protein>
<dbReference type="Proteomes" id="UP000015750">
    <property type="component" value="Unassembled WGS sequence"/>
</dbReference>
<reference evidence="2 3" key="1">
    <citation type="submission" date="2013-06" db="EMBL/GenBank/DDBJ databases">
        <authorList>
            <person name="Weinstock G."/>
            <person name="Sodergren E."/>
            <person name="Lobos E.A."/>
            <person name="Fulton L."/>
            <person name="Fulton R."/>
            <person name="Courtney L."/>
            <person name="Fronick C."/>
            <person name="O'Laughlin M."/>
            <person name="Godfrey J."/>
            <person name="Wilson R.M."/>
            <person name="Miner T."/>
            <person name="Farmer C."/>
            <person name="Delehaunty K."/>
            <person name="Cordes M."/>
            <person name="Minx P."/>
            <person name="Tomlinson C."/>
            <person name="Chen J."/>
            <person name="Wollam A."/>
            <person name="Pepin K.H."/>
            <person name="Bhonagiri V."/>
            <person name="Zhang X."/>
            <person name="Warren W."/>
            <person name="Mitreva M."/>
            <person name="Mardis E.R."/>
            <person name="Wilson R.K."/>
        </authorList>
    </citation>
    <scope>NUCLEOTIDE SEQUENCE [LARGE SCALE GENOMIC DNA]</scope>
    <source>
        <strain evidence="2 3">RP2S-4</strain>
    </source>
</reference>
<dbReference type="Pfam" id="PF00359">
    <property type="entry name" value="PTS_EIIA_2"/>
    <property type="match status" value="1"/>
</dbReference>